<dbReference type="PANTHER" id="PTHR30572:SF4">
    <property type="entry name" value="ABC TRANSPORTER PERMEASE YTRF"/>
    <property type="match status" value="1"/>
</dbReference>
<keyword evidence="3 7" id="KW-0812">Transmembrane</keyword>
<comment type="subcellular location">
    <subcellularLocation>
        <location evidence="1">Cell membrane</location>
        <topology evidence="1">Multi-pass membrane protein</topology>
    </subcellularLocation>
</comment>
<accession>A0ABR7DJD0</accession>
<feature type="transmembrane region" description="Helical" evidence="7">
    <location>
        <begin position="21"/>
        <end position="40"/>
    </location>
</feature>
<keyword evidence="10" id="KW-1185">Reference proteome</keyword>
<evidence type="ECO:0000313" key="10">
    <source>
        <dbReference type="Proteomes" id="UP000651475"/>
    </source>
</evidence>
<evidence type="ECO:0000256" key="5">
    <source>
        <dbReference type="ARBA" id="ARBA00023136"/>
    </source>
</evidence>
<dbReference type="InterPro" id="IPR050250">
    <property type="entry name" value="Macrolide_Exporter_MacB"/>
</dbReference>
<keyword evidence="2" id="KW-1003">Cell membrane</keyword>
<evidence type="ECO:0000256" key="2">
    <source>
        <dbReference type="ARBA" id="ARBA00022475"/>
    </source>
</evidence>
<evidence type="ECO:0000256" key="3">
    <source>
        <dbReference type="ARBA" id="ARBA00022692"/>
    </source>
</evidence>
<protein>
    <submittedName>
        <fullName evidence="9">FtsX-like permease family protein</fullName>
    </submittedName>
</protein>
<keyword evidence="5 7" id="KW-0472">Membrane</keyword>
<dbReference type="Pfam" id="PF02687">
    <property type="entry name" value="FtsX"/>
    <property type="match status" value="1"/>
</dbReference>
<dbReference type="PANTHER" id="PTHR30572">
    <property type="entry name" value="MEMBRANE COMPONENT OF TRANSPORTER-RELATED"/>
    <property type="match status" value="1"/>
</dbReference>
<name>A0ABR7DJD0_9BACT</name>
<dbReference type="Proteomes" id="UP000651475">
    <property type="component" value="Unassembled WGS sequence"/>
</dbReference>
<reference evidence="9 10" key="1">
    <citation type="submission" date="2020-08" db="EMBL/GenBank/DDBJ databases">
        <title>Genome public.</title>
        <authorList>
            <person name="Liu C."/>
            <person name="Sun Q."/>
        </authorList>
    </citation>
    <scope>NUCLEOTIDE SEQUENCE [LARGE SCALE GENOMIC DNA]</scope>
    <source>
        <strain evidence="9 10">NSJ-79</strain>
    </source>
</reference>
<evidence type="ECO:0000256" key="6">
    <source>
        <dbReference type="ARBA" id="ARBA00038076"/>
    </source>
</evidence>
<evidence type="ECO:0000313" key="9">
    <source>
        <dbReference type="EMBL" id="MBC5631534.1"/>
    </source>
</evidence>
<dbReference type="InterPro" id="IPR003838">
    <property type="entry name" value="ABC3_permease_C"/>
</dbReference>
<feature type="transmembrane region" description="Helical" evidence="7">
    <location>
        <begin position="298"/>
        <end position="320"/>
    </location>
</feature>
<keyword evidence="4 7" id="KW-1133">Transmembrane helix</keyword>
<gene>
    <name evidence="9" type="ORF">H8S65_01910</name>
</gene>
<proteinExistence type="inferred from homology"/>
<organism evidence="9 10">
    <name type="scientific">Parabacteroides hominis</name>
    <dbReference type="NCBI Taxonomy" id="2763057"/>
    <lineage>
        <taxon>Bacteria</taxon>
        <taxon>Pseudomonadati</taxon>
        <taxon>Bacteroidota</taxon>
        <taxon>Bacteroidia</taxon>
        <taxon>Bacteroidales</taxon>
        <taxon>Tannerellaceae</taxon>
        <taxon>Parabacteroides</taxon>
    </lineage>
</organism>
<dbReference type="EMBL" id="JACOOJ010000002">
    <property type="protein sequence ID" value="MBC5631534.1"/>
    <property type="molecule type" value="Genomic_DNA"/>
</dbReference>
<dbReference type="RefSeq" id="WP_186928273.1">
    <property type="nucleotide sequence ID" value="NZ_JACOOJ010000002.1"/>
</dbReference>
<feature type="domain" description="ABC3 transporter permease C-terminal" evidence="8">
    <location>
        <begin position="298"/>
        <end position="414"/>
    </location>
</feature>
<evidence type="ECO:0000256" key="4">
    <source>
        <dbReference type="ARBA" id="ARBA00022989"/>
    </source>
</evidence>
<feature type="transmembrane region" description="Helical" evidence="7">
    <location>
        <begin position="387"/>
        <end position="412"/>
    </location>
</feature>
<feature type="transmembrane region" description="Helical" evidence="7">
    <location>
        <begin position="341"/>
        <end position="367"/>
    </location>
</feature>
<evidence type="ECO:0000256" key="7">
    <source>
        <dbReference type="SAM" id="Phobius"/>
    </source>
</evidence>
<comment type="similarity">
    <text evidence="6">Belongs to the ABC-4 integral membrane protein family.</text>
</comment>
<evidence type="ECO:0000259" key="8">
    <source>
        <dbReference type="Pfam" id="PF02687"/>
    </source>
</evidence>
<comment type="caution">
    <text evidence="9">The sequence shown here is derived from an EMBL/GenBank/DDBJ whole genome shotgun (WGS) entry which is preliminary data.</text>
</comment>
<sequence>MLIHIFKQIWNRKRSNLWIGIELLLVFCLLWYIVDYFFVLEYNKSLASCRDLNHTWQVDVALLPEEHPEYQPGESDSTALLDNYFRVLDRIRHHKDVEALAVLSGWSTPGGGGYYGDWFRSRRDTTREGNGQAILFDPQTDLFKVFRYTTQDGKPVAVEDFDWSDPKAIVIGDLAVKTFFPDGNILGEVLESPSSPETNFVVKGSIGDIKRFDYERPQLAFYRAERIKADNIAEMEIAVRNRETVSDRRFLQEFKETMSRELRIGNFYLREVKSYKQINADTDFSFGQTSNVRIHTGMMLFFLVNIMLCVMGTFWYRIRVRRDEVGLRMAMGATRANIRKMLVLEGLCLLAVVTLPAMLIETQLVYLGLIDTLGQGRNNLGYLPDRLVLRFILTNLLTWVLLAVAIVVAIWLPADKAAKLAPADALHYE</sequence>
<evidence type="ECO:0000256" key="1">
    <source>
        <dbReference type="ARBA" id="ARBA00004651"/>
    </source>
</evidence>